<reference evidence="2 3" key="1">
    <citation type="journal article" date="2016" name="Biochim. Biophys. Acta">
        <title>Characterization of red-shifted phycobilisomes isolated from the chlorophyll f-containing cyanobacterium Halomicronema hongdechloris.</title>
        <authorList>
            <person name="Li Y."/>
            <person name="Lin Y."/>
            <person name="Garvey C.J."/>
            <person name="Birch D."/>
            <person name="Corkery R.W."/>
            <person name="Loughlin P.C."/>
            <person name="Scheer H."/>
            <person name="Willows R.D."/>
            <person name="Chen M."/>
        </authorList>
    </citation>
    <scope>NUCLEOTIDE SEQUENCE [LARGE SCALE GENOMIC DNA]</scope>
    <source>
        <strain evidence="2 3">C2206</strain>
    </source>
</reference>
<evidence type="ECO:0000256" key="1">
    <source>
        <dbReference type="SAM" id="Phobius"/>
    </source>
</evidence>
<accession>A0A1Z3HN04</accession>
<dbReference type="EMBL" id="CP021983">
    <property type="protein sequence ID" value="ASC71527.1"/>
    <property type="molecule type" value="Genomic_DNA"/>
</dbReference>
<keyword evidence="1" id="KW-0812">Transmembrane</keyword>
<dbReference type="Pfam" id="PF11016">
    <property type="entry name" value="DUF2854"/>
    <property type="match status" value="1"/>
</dbReference>
<evidence type="ECO:0008006" key="4">
    <source>
        <dbReference type="Google" id="ProtNLM"/>
    </source>
</evidence>
<dbReference type="PANTHER" id="PTHR35551:SF1">
    <property type="entry name" value="ACCLIMATION OF PHOTOSYNTHESIS TO ENVIRONMENT"/>
    <property type="match status" value="1"/>
</dbReference>
<dbReference type="Proteomes" id="UP000191901">
    <property type="component" value="Chromosome"/>
</dbReference>
<proteinExistence type="predicted"/>
<dbReference type="KEGG" id="hhg:XM38_024790"/>
<keyword evidence="3" id="KW-1185">Reference proteome</keyword>
<organism evidence="2 3">
    <name type="scientific">Halomicronema hongdechloris C2206</name>
    <dbReference type="NCBI Taxonomy" id="1641165"/>
    <lineage>
        <taxon>Bacteria</taxon>
        <taxon>Bacillati</taxon>
        <taxon>Cyanobacteriota</taxon>
        <taxon>Cyanophyceae</taxon>
        <taxon>Nodosilineales</taxon>
        <taxon>Nodosilineaceae</taxon>
        <taxon>Halomicronema</taxon>
    </lineage>
</organism>
<name>A0A1Z3HN04_9CYAN</name>
<feature type="transmembrane region" description="Helical" evidence="1">
    <location>
        <begin position="20"/>
        <end position="39"/>
    </location>
</feature>
<dbReference type="PANTHER" id="PTHR35551">
    <property type="match status" value="1"/>
</dbReference>
<protein>
    <recommendedName>
        <fullName evidence="4">DUF2854 domain-containing protein</fullName>
    </recommendedName>
</protein>
<evidence type="ECO:0000313" key="2">
    <source>
        <dbReference type="EMBL" id="ASC71527.1"/>
    </source>
</evidence>
<dbReference type="STRING" id="1641165.XM38_06130"/>
<evidence type="ECO:0000313" key="3">
    <source>
        <dbReference type="Proteomes" id="UP000191901"/>
    </source>
</evidence>
<keyword evidence="1" id="KW-1133">Transmembrane helix</keyword>
<keyword evidence="1" id="KW-0472">Membrane</keyword>
<dbReference type="InterPro" id="IPR021275">
    <property type="entry name" value="DUF2854"/>
</dbReference>
<dbReference type="AlphaFoldDB" id="A0A1Z3HN04"/>
<sequence length="178" mass="19908">MVGSVLTVIGFIAYFQERATLNLVGFFCGIPILLGGLALKAAELEPVPYSRPTALAVLERRQHQATPIQKQLRQDITRYRYGQQAHLDEVLERLGLSPTDEERPVLAGLHEDDIDGNYGLVLEFRSPHVPLSLWQEKQARIETFFGPGVRAQIQQPETDRIELALVSQPHSPSSQQEG</sequence>
<gene>
    <name evidence="2" type="ORF">XM38_024790</name>
</gene>